<protein>
    <submittedName>
        <fullName evidence="3">Uncharacterized protein</fullName>
    </submittedName>
</protein>
<comment type="caution">
    <text evidence="3">The sequence shown here is derived from an EMBL/GenBank/DDBJ whole genome shotgun (WGS) entry which is preliminary data.</text>
</comment>
<feature type="region of interest" description="Disordered" evidence="1">
    <location>
        <begin position="1"/>
        <end position="27"/>
    </location>
</feature>
<keyword evidence="2" id="KW-1133">Transmembrane helix</keyword>
<keyword evidence="2" id="KW-0812">Transmembrane</keyword>
<dbReference type="RefSeq" id="WP_345630921.1">
    <property type="nucleotide sequence ID" value="NZ_BAABJQ010000009.1"/>
</dbReference>
<keyword evidence="4" id="KW-1185">Reference proteome</keyword>
<feature type="transmembrane region" description="Helical" evidence="2">
    <location>
        <begin position="181"/>
        <end position="213"/>
    </location>
</feature>
<evidence type="ECO:0000313" key="4">
    <source>
        <dbReference type="Proteomes" id="UP001501570"/>
    </source>
</evidence>
<evidence type="ECO:0000313" key="3">
    <source>
        <dbReference type="EMBL" id="GAA5187401.1"/>
    </source>
</evidence>
<keyword evidence="2" id="KW-0472">Membrane</keyword>
<feature type="transmembrane region" description="Helical" evidence="2">
    <location>
        <begin position="140"/>
        <end position="161"/>
    </location>
</feature>
<dbReference type="Proteomes" id="UP001501570">
    <property type="component" value="Unassembled WGS sequence"/>
</dbReference>
<accession>A0ABP9RUE8</accession>
<evidence type="ECO:0000256" key="2">
    <source>
        <dbReference type="SAM" id="Phobius"/>
    </source>
</evidence>
<proteinExistence type="predicted"/>
<organism evidence="3 4">
    <name type="scientific">Rugosimonospora acidiphila</name>
    <dbReference type="NCBI Taxonomy" id="556531"/>
    <lineage>
        <taxon>Bacteria</taxon>
        <taxon>Bacillati</taxon>
        <taxon>Actinomycetota</taxon>
        <taxon>Actinomycetes</taxon>
        <taxon>Micromonosporales</taxon>
        <taxon>Micromonosporaceae</taxon>
        <taxon>Rugosimonospora</taxon>
    </lineage>
</organism>
<dbReference type="EMBL" id="BAABJQ010000009">
    <property type="protein sequence ID" value="GAA5187401.1"/>
    <property type="molecule type" value="Genomic_DNA"/>
</dbReference>
<gene>
    <name evidence="3" type="ORF">GCM10023322_35690</name>
</gene>
<evidence type="ECO:0000256" key="1">
    <source>
        <dbReference type="SAM" id="MobiDB-lite"/>
    </source>
</evidence>
<feature type="transmembrane region" description="Helical" evidence="2">
    <location>
        <begin position="35"/>
        <end position="61"/>
    </location>
</feature>
<name>A0ABP9RUE8_9ACTN</name>
<sequence>MDRYGRATEPESQPTQDPAGARDAPRPPSVLRTALGVLFSIGVLALATWLISLTVGGFAYATKLAGVPGTFVATRCHTTGAGKARVRTCRGTFTSVDGGLVDHSASIDNANVDVGKPAQLRRESGGGYTQPRAATAALEVAGTFGIVAGAAVLLCVPCVMVRRVRIGDGVPVGTNPPPWGFLLRLLPGLFAGFLVLAALSLVAALLIGVVGALI</sequence>
<reference evidence="4" key="1">
    <citation type="journal article" date="2019" name="Int. J. Syst. Evol. Microbiol.">
        <title>The Global Catalogue of Microorganisms (GCM) 10K type strain sequencing project: providing services to taxonomists for standard genome sequencing and annotation.</title>
        <authorList>
            <consortium name="The Broad Institute Genomics Platform"/>
            <consortium name="The Broad Institute Genome Sequencing Center for Infectious Disease"/>
            <person name="Wu L."/>
            <person name="Ma J."/>
        </authorList>
    </citation>
    <scope>NUCLEOTIDE SEQUENCE [LARGE SCALE GENOMIC DNA]</scope>
    <source>
        <strain evidence="4">JCM 18304</strain>
    </source>
</reference>